<accession>A0ABQ1FHZ4</accession>
<dbReference type="RefSeq" id="WP_188642995.1">
    <property type="nucleotide sequence ID" value="NZ_BMID01000001.1"/>
</dbReference>
<evidence type="ECO:0000313" key="2">
    <source>
        <dbReference type="Proteomes" id="UP000603317"/>
    </source>
</evidence>
<sequence>MQHQTDSFDGALAFDLLRRNADDAGPSLATRWQSLDDAGRVIAALAGEAEPPPEPNFAARIEAIADDRHRLAVQGVEDLSAMIEPGLAALLYVCENGGDARAPALALWREFTASRVALLALAADRGD</sequence>
<gene>
    <name evidence="1" type="ORF">GCM10010923_24810</name>
</gene>
<keyword evidence="2" id="KW-1185">Reference proteome</keyword>
<dbReference type="Proteomes" id="UP000603317">
    <property type="component" value="Unassembled WGS sequence"/>
</dbReference>
<comment type="caution">
    <text evidence="1">The sequence shown here is derived from an EMBL/GenBank/DDBJ whole genome shotgun (WGS) entry which is preliminary data.</text>
</comment>
<reference evidence="2" key="1">
    <citation type="journal article" date="2019" name="Int. J. Syst. Evol. Microbiol.">
        <title>The Global Catalogue of Microorganisms (GCM) 10K type strain sequencing project: providing services to taxonomists for standard genome sequencing and annotation.</title>
        <authorList>
            <consortium name="The Broad Institute Genomics Platform"/>
            <consortium name="The Broad Institute Genome Sequencing Center for Infectious Disease"/>
            <person name="Wu L."/>
            <person name="Ma J."/>
        </authorList>
    </citation>
    <scope>NUCLEOTIDE SEQUENCE [LARGE SCALE GENOMIC DNA]</scope>
    <source>
        <strain evidence="2">CGMCC 1.15297</strain>
    </source>
</reference>
<protein>
    <submittedName>
        <fullName evidence="1">Uncharacterized protein</fullName>
    </submittedName>
</protein>
<dbReference type="EMBL" id="BMID01000001">
    <property type="protein sequence ID" value="GGA13100.1"/>
    <property type="molecule type" value="Genomic_DNA"/>
</dbReference>
<name>A0ABQ1FHZ4_9SPHN</name>
<evidence type="ECO:0000313" key="1">
    <source>
        <dbReference type="EMBL" id="GGA13100.1"/>
    </source>
</evidence>
<proteinExistence type="predicted"/>
<organism evidence="1 2">
    <name type="scientific">Blastomonas marina</name>
    <dbReference type="NCBI Taxonomy" id="1867408"/>
    <lineage>
        <taxon>Bacteria</taxon>
        <taxon>Pseudomonadati</taxon>
        <taxon>Pseudomonadota</taxon>
        <taxon>Alphaproteobacteria</taxon>
        <taxon>Sphingomonadales</taxon>
        <taxon>Sphingomonadaceae</taxon>
        <taxon>Blastomonas</taxon>
    </lineage>
</organism>